<evidence type="ECO:0000256" key="2">
    <source>
        <dbReference type="ARBA" id="ARBA00022553"/>
    </source>
</evidence>
<feature type="domain" description="Carrier" evidence="4">
    <location>
        <begin position="1281"/>
        <end position="1356"/>
    </location>
</feature>
<dbReference type="SUPFAM" id="SSF51735">
    <property type="entry name" value="NAD(P)-binding Rossmann-fold domains"/>
    <property type="match status" value="2"/>
</dbReference>
<dbReference type="Gene3D" id="3.40.50.1820">
    <property type="entry name" value="alpha/beta hydrolase"/>
    <property type="match status" value="1"/>
</dbReference>
<dbReference type="InterPro" id="IPR018201">
    <property type="entry name" value="Ketoacyl_synth_AS"/>
</dbReference>
<evidence type="ECO:0000313" key="7">
    <source>
        <dbReference type="Proteomes" id="UP001501842"/>
    </source>
</evidence>
<evidence type="ECO:0000256" key="1">
    <source>
        <dbReference type="ARBA" id="ARBA00022450"/>
    </source>
</evidence>
<dbReference type="SMART" id="SM00823">
    <property type="entry name" value="PKS_PP"/>
    <property type="match status" value="1"/>
</dbReference>
<dbReference type="PROSITE" id="PS00606">
    <property type="entry name" value="KS3_1"/>
    <property type="match status" value="1"/>
</dbReference>
<dbReference type="PANTHER" id="PTHR43775">
    <property type="entry name" value="FATTY ACID SYNTHASE"/>
    <property type="match status" value="1"/>
</dbReference>
<dbReference type="EMBL" id="BAAATZ010000003">
    <property type="protein sequence ID" value="GAA2720178.1"/>
    <property type="molecule type" value="Genomic_DNA"/>
</dbReference>
<dbReference type="InterPro" id="IPR016035">
    <property type="entry name" value="Acyl_Trfase/lysoPLipase"/>
</dbReference>
<dbReference type="InterPro" id="IPR036291">
    <property type="entry name" value="NAD(P)-bd_dom_sf"/>
</dbReference>
<dbReference type="SUPFAM" id="SSF52151">
    <property type="entry name" value="FabD/lysophospholipase-like"/>
    <property type="match status" value="1"/>
</dbReference>
<dbReference type="InterPro" id="IPR014031">
    <property type="entry name" value="Ketoacyl_synth_C"/>
</dbReference>
<dbReference type="Pfam" id="PF16197">
    <property type="entry name" value="KAsynt_C_assoc"/>
    <property type="match status" value="1"/>
</dbReference>
<dbReference type="Proteomes" id="UP001501842">
    <property type="component" value="Unassembled WGS sequence"/>
</dbReference>
<dbReference type="InterPro" id="IPR009081">
    <property type="entry name" value="PP-bd_ACP"/>
</dbReference>
<dbReference type="SMART" id="SM00827">
    <property type="entry name" value="PKS_AT"/>
    <property type="match status" value="1"/>
</dbReference>
<dbReference type="PANTHER" id="PTHR43775:SF37">
    <property type="entry name" value="SI:DKEY-61P9.11"/>
    <property type="match status" value="1"/>
</dbReference>
<dbReference type="InterPro" id="IPR014030">
    <property type="entry name" value="Ketoacyl_synth_N"/>
</dbReference>
<dbReference type="Gene3D" id="3.40.50.720">
    <property type="entry name" value="NAD(P)-binding Rossmann-like Domain"/>
    <property type="match status" value="1"/>
</dbReference>
<gene>
    <name evidence="6" type="ORF">GCM10010439_07510</name>
</gene>
<dbReference type="SMART" id="SM00825">
    <property type="entry name" value="PKS_KS"/>
    <property type="match status" value="1"/>
</dbReference>
<dbReference type="Gene3D" id="3.40.366.10">
    <property type="entry name" value="Malonyl-Coenzyme A Acyl Carrier Protein, domain 2"/>
    <property type="match status" value="2"/>
</dbReference>
<dbReference type="InterPro" id="IPR013968">
    <property type="entry name" value="PKS_KR"/>
</dbReference>
<dbReference type="InterPro" id="IPR050091">
    <property type="entry name" value="PKS_NRPS_Biosynth_Enz"/>
</dbReference>
<organism evidence="6 7">
    <name type="scientific">Actinocorallia aurantiaca</name>
    <dbReference type="NCBI Taxonomy" id="46204"/>
    <lineage>
        <taxon>Bacteria</taxon>
        <taxon>Bacillati</taxon>
        <taxon>Actinomycetota</taxon>
        <taxon>Actinomycetes</taxon>
        <taxon>Streptosporangiales</taxon>
        <taxon>Thermomonosporaceae</taxon>
        <taxon>Actinocorallia</taxon>
    </lineage>
</organism>
<dbReference type="SUPFAM" id="SSF53901">
    <property type="entry name" value="Thiolase-like"/>
    <property type="match status" value="1"/>
</dbReference>
<dbReference type="InterPro" id="IPR020841">
    <property type="entry name" value="PKS_Beta-ketoAc_synthase_dom"/>
</dbReference>
<accession>A0ABN3TYR0</accession>
<dbReference type="InterPro" id="IPR032821">
    <property type="entry name" value="PKS_assoc"/>
</dbReference>
<keyword evidence="3" id="KW-0808">Transferase</keyword>
<dbReference type="InterPro" id="IPR020806">
    <property type="entry name" value="PKS_PP-bd"/>
</dbReference>
<evidence type="ECO:0000259" key="5">
    <source>
        <dbReference type="PROSITE" id="PS52004"/>
    </source>
</evidence>
<keyword evidence="7" id="KW-1185">Reference proteome</keyword>
<dbReference type="InterPro" id="IPR001227">
    <property type="entry name" value="Ac_transferase_dom_sf"/>
</dbReference>
<evidence type="ECO:0000313" key="6">
    <source>
        <dbReference type="EMBL" id="GAA2720178.1"/>
    </source>
</evidence>
<dbReference type="Pfam" id="PF00698">
    <property type="entry name" value="Acyl_transf_1"/>
    <property type="match status" value="1"/>
</dbReference>
<dbReference type="PROSITE" id="PS52004">
    <property type="entry name" value="KS3_2"/>
    <property type="match status" value="1"/>
</dbReference>
<dbReference type="CDD" id="cd00833">
    <property type="entry name" value="PKS"/>
    <property type="match status" value="1"/>
</dbReference>
<dbReference type="Gene3D" id="3.30.70.3290">
    <property type="match status" value="1"/>
</dbReference>
<comment type="caution">
    <text evidence="6">The sequence shown here is derived from an EMBL/GenBank/DDBJ whole genome shotgun (WGS) entry which is preliminary data.</text>
</comment>
<dbReference type="SUPFAM" id="SSF47336">
    <property type="entry name" value="ACP-like"/>
    <property type="match status" value="1"/>
</dbReference>
<keyword evidence="2" id="KW-0597">Phosphoprotein</keyword>
<dbReference type="InterPro" id="IPR014043">
    <property type="entry name" value="Acyl_transferase_dom"/>
</dbReference>
<dbReference type="InterPro" id="IPR016039">
    <property type="entry name" value="Thiolase-like"/>
</dbReference>
<keyword evidence="1" id="KW-0596">Phosphopantetheine</keyword>
<dbReference type="Gene3D" id="1.10.1240.100">
    <property type="match status" value="1"/>
</dbReference>
<dbReference type="RefSeq" id="WP_344448700.1">
    <property type="nucleotide sequence ID" value="NZ_BAAATZ010000003.1"/>
</dbReference>
<dbReference type="InterPro" id="IPR029058">
    <property type="entry name" value="AB_hydrolase_fold"/>
</dbReference>
<dbReference type="Pfam" id="PF00109">
    <property type="entry name" value="ketoacyl-synt"/>
    <property type="match status" value="1"/>
</dbReference>
<dbReference type="Pfam" id="PF00550">
    <property type="entry name" value="PP-binding"/>
    <property type="match status" value="1"/>
</dbReference>
<reference evidence="6 7" key="1">
    <citation type="journal article" date="2019" name="Int. J. Syst. Evol. Microbiol.">
        <title>The Global Catalogue of Microorganisms (GCM) 10K type strain sequencing project: providing services to taxonomists for standard genome sequencing and annotation.</title>
        <authorList>
            <consortium name="The Broad Institute Genomics Platform"/>
            <consortium name="The Broad Institute Genome Sequencing Center for Infectious Disease"/>
            <person name="Wu L."/>
            <person name="Ma J."/>
        </authorList>
    </citation>
    <scope>NUCLEOTIDE SEQUENCE [LARGE SCALE GENOMIC DNA]</scope>
    <source>
        <strain evidence="6 7">JCM 8201</strain>
    </source>
</reference>
<name>A0ABN3TYR0_9ACTN</name>
<feature type="domain" description="Ketosynthase family 3 (KS3)" evidence="5">
    <location>
        <begin position="4"/>
        <end position="422"/>
    </location>
</feature>
<dbReference type="Pfam" id="PF08659">
    <property type="entry name" value="KR"/>
    <property type="match status" value="1"/>
</dbReference>
<dbReference type="Gene3D" id="3.40.47.10">
    <property type="match status" value="1"/>
</dbReference>
<evidence type="ECO:0000256" key="3">
    <source>
        <dbReference type="ARBA" id="ARBA00022679"/>
    </source>
</evidence>
<proteinExistence type="predicted"/>
<dbReference type="CDD" id="cd08953">
    <property type="entry name" value="KR_2_SDR_x"/>
    <property type="match status" value="1"/>
</dbReference>
<sequence>MTSGTDIAVVGMACRFPQAPDVAAYWRLIASGREGITRPGPEGLRRAGASAERLADPRLVGAGGVVEDGEDFDAAFFGYSAREAALMDPQQRMFLETAWHALEDAGHAPALFPGRIGVYGGQTVSTHRPVGLDDFLGDVGASLLSANDKDFLTTRVSYKLGLTGPSVNVQAACATSLVAVHFAAQALLTYECDMALAGGVSWSRSRQLGYLHQPGSTLSADGRVRPFDRDASGFVPADGAGIVVLRRLADALDDGDRIHAVIKGSALNNDGSDKPSYAAPSTAAQERVIRDALAVAGVEPGTVGYVEAHGTATAIGDVVEFSALSRVYEGGCAIGSVKANIGHADAAAGVAGLIKAVLMLRYGFLPPCPNFRAPNPDLPFVEGSLRLPLTEGEDWPRGGPPRRAAVSAFGVGGTNAHVILQEAPPPVPAGPARPWRLLTLSAHDARALAEVADSCATFLEGNPETDLADVAWTLAAGHRFTRRFAGVFRDGDDAARALRAFARRSGPGPVPGRGPAVLMFPGAEARYAGMGRDLYEWSDVFRDGADECLRYAGSPAVRDALLSAHAKDEAADPRSGMPALLAAEIALGRLLISLGIRPGAVMGRGLGEYAAANFAGVLSLPDAMRLAAGHAETRCGGPVDAFRKLLSDIRLETPTTPLVVDGDPTDPGYWANAVDSSSSSSFARRLDRVLETHPAALVETGPGSGLTTLAEEHASVREAPAIVGAARHEPERDGRAALLEAAGRLWAAGLDVDLTALFPGERRSRIPFARYPFARVPLPLEPAARRSGRRPADWLYGVGWRRSMDVAVRGPEDPAGLRWVVLSDGSALARRTVDALRGQGAEPLVATAGGEFRVLSPDACTVDSARPEQYARLLDLAGRAEVLRIMDLWSGWEPQEDGSALAATIGLARAARGREGRLEVCVVTRGAYRIIGGEPIVPAAAGVHAAARSLALEEPRVSVRCVDLDSDPPPMDDLLTEFARPDGENPVGYRTGRRWIREFRPLAADRLPAPPLRERGTYLVTGGLGGVGLAVAHHLAGSHRARLVLLGRDVERPGIAAVLEGIRRAGGEALVRGVDVADRAGLEEVLRETRRRFGAVHGIVHAAGVAGTGTLRSARREDVADALRAKAAGTRALIDALAARGEEPDFLVLFSSLAALSGAPGQGCYAAANACLDAMAARAPFPALSVNWDRWRGLGMAAGPADGNDGSPITPGMEPDEALTAFGLALAALPLGHVAVATAAPDDLFRLMSSRDPHRRRVPDENAAPPAARMARPDLPAAHLAPRTGLEKWVVSVWEEVLGVEGIGVHDDFFDLGGHSVIALDIIQQCKEHLGAEVPVQTLFTEPTAEAFARVLAAAGVPE</sequence>
<dbReference type="Pfam" id="PF02801">
    <property type="entry name" value="Ketoacyl-synt_C"/>
    <property type="match status" value="1"/>
</dbReference>
<dbReference type="InterPro" id="IPR057326">
    <property type="entry name" value="KR_dom"/>
</dbReference>
<dbReference type="PROSITE" id="PS50075">
    <property type="entry name" value="CARRIER"/>
    <property type="match status" value="1"/>
</dbReference>
<evidence type="ECO:0000259" key="4">
    <source>
        <dbReference type="PROSITE" id="PS50075"/>
    </source>
</evidence>
<dbReference type="InterPro" id="IPR036736">
    <property type="entry name" value="ACP-like_sf"/>
</dbReference>
<dbReference type="SMART" id="SM00822">
    <property type="entry name" value="PKS_KR"/>
    <property type="match status" value="1"/>
</dbReference>
<protein>
    <submittedName>
        <fullName evidence="6">Uncharacterized protein</fullName>
    </submittedName>
</protein>